<feature type="binding site" evidence="2">
    <location>
        <position position="96"/>
    </location>
    <ligand>
        <name>glutathione</name>
        <dbReference type="ChEBI" id="CHEBI:57925"/>
    </ligand>
</feature>
<keyword evidence="5" id="KW-0808">Transferase</keyword>
<feature type="binding site" evidence="2">
    <location>
        <begin position="147"/>
        <end position="148"/>
    </location>
    <ligand>
        <name>glutathione</name>
        <dbReference type="ChEBI" id="CHEBI:57925"/>
    </ligand>
</feature>
<dbReference type="Pfam" id="PF13410">
    <property type="entry name" value="GST_C_2"/>
    <property type="match status" value="1"/>
</dbReference>
<dbReference type="PIRSF" id="PIRSF015753">
    <property type="entry name" value="GST"/>
    <property type="match status" value="1"/>
</dbReference>
<dbReference type="RefSeq" id="WP_181460198.1">
    <property type="nucleotide sequence ID" value="NZ_JACEGE010000020.1"/>
</dbReference>
<dbReference type="SFLD" id="SFLDG01148">
    <property type="entry name" value="Xi_(cytGST)"/>
    <property type="match status" value="1"/>
</dbReference>
<dbReference type="PROSITE" id="PS50405">
    <property type="entry name" value="GST_CTER"/>
    <property type="match status" value="1"/>
</dbReference>
<evidence type="ECO:0000256" key="1">
    <source>
        <dbReference type="PIRSR" id="PIRSR015753-1"/>
    </source>
</evidence>
<dbReference type="InterPro" id="IPR010987">
    <property type="entry name" value="Glutathione-S-Trfase_C-like"/>
</dbReference>
<dbReference type="SUPFAM" id="SSF52833">
    <property type="entry name" value="Thioredoxin-like"/>
    <property type="match status" value="1"/>
</dbReference>
<proteinExistence type="predicted"/>
<feature type="site" description="Lowers pKa of active site Cys" evidence="3">
    <location>
        <position position="295"/>
    </location>
</feature>
<reference evidence="5 6" key="1">
    <citation type="submission" date="2020-07" db="EMBL/GenBank/DDBJ databases">
        <title>Molecular and genomic characterization of Streptococcus porcinus isolated from diseased swine in Brazil.</title>
        <authorList>
            <person name="Moreno L.Z."/>
            <person name="Matajira C.E.C."/>
            <person name="Poor A.P."/>
            <person name="Dutra M.C."/>
            <person name="Moreno A.M."/>
        </authorList>
    </citation>
    <scope>NUCLEOTIDE SEQUENCE [LARGE SCALE GENOMIC DNA]</scope>
    <source>
        <strain evidence="5 6">SP0816-2</strain>
    </source>
</reference>
<dbReference type="PANTHER" id="PTHR32419">
    <property type="entry name" value="GLUTATHIONYL-HYDROQUINONE REDUCTASE"/>
    <property type="match status" value="1"/>
</dbReference>
<dbReference type="PANTHER" id="PTHR32419:SF6">
    <property type="entry name" value="GLUTATHIONE S-TRANSFERASE OMEGA-LIKE 1-RELATED"/>
    <property type="match status" value="1"/>
</dbReference>
<sequence length="318" mass="37052">MGLLVDGNWQDKWYDTRSTGGHFVRSQTQFRHWITNDGSLGLTGDKGFKAESGRYHLYVSLACPWASRTLMMRKLKGLEDHISLSIVNPYMLEHGWTFDDYPGVVFDPEFGSDYLYELYLKADPHYSGRVTVPVLWDKKTKTIVNNESEDIIRIFNHAFDDITGNRDDYYPKNLQGKINEVNDFVYRNINNGVYKVGFATKQEVYDKEVQKLFQALEKVEYELEGHHWLVGNQMTEADIRLFTTLVRFDSVYYGHFKCNLNRLVAYPNLWNYTKRIYNLDGIASTVNMDHIKTHYYGSHKTINPNGIIPKGPIIDWSL</sequence>
<dbReference type="FunFam" id="3.40.30.10:FF:000058">
    <property type="entry name" value="Glutathione S-transferase, omega"/>
    <property type="match status" value="1"/>
</dbReference>
<dbReference type="Pfam" id="PF13409">
    <property type="entry name" value="GST_N_2"/>
    <property type="match status" value="1"/>
</dbReference>
<dbReference type="InterPro" id="IPR036282">
    <property type="entry name" value="Glutathione-S-Trfase_C_sf"/>
</dbReference>
<dbReference type="InterPro" id="IPR004045">
    <property type="entry name" value="Glutathione_S-Trfase_N"/>
</dbReference>
<evidence type="ECO:0000256" key="3">
    <source>
        <dbReference type="PIRSR" id="PIRSR015753-3"/>
    </source>
</evidence>
<feature type="domain" description="GST C-terminal" evidence="4">
    <location>
        <begin position="171"/>
        <end position="295"/>
    </location>
</feature>
<dbReference type="EMBL" id="JACEGE010000020">
    <property type="protein sequence ID" value="MBA2796179.1"/>
    <property type="molecule type" value="Genomic_DNA"/>
</dbReference>
<dbReference type="InterPro" id="IPR040079">
    <property type="entry name" value="Glutathione_S-Trfase"/>
</dbReference>
<dbReference type="SFLD" id="SFLDG01206">
    <property type="entry name" value="Xi.1"/>
    <property type="match status" value="1"/>
</dbReference>
<dbReference type="CDD" id="cd03190">
    <property type="entry name" value="GST_C_Omega_like"/>
    <property type="match status" value="1"/>
</dbReference>
<dbReference type="InterPro" id="IPR016639">
    <property type="entry name" value="GST_Omega/GSH"/>
</dbReference>
<evidence type="ECO:0000259" key="4">
    <source>
        <dbReference type="PROSITE" id="PS50405"/>
    </source>
</evidence>
<dbReference type="Gene3D" id="3.40.30.10">
    <property type="entry name" value="Glutaredoxin"/>
    <property type="match status" value="1"/>
</dbReference>
<gene>
    <name evidence="5" type="ORF">H1B29_06755</name>
</gene>
<evidence type="ECO:0000256" key="2">
    <source>
        <dbReference type="PIRSR" id="PIRSR015753-2"/>
    </source>
</evidence>
<feature type="site" description="Lowers pKa of active site Cys" evidence="3">
    <location>
        <position position="252"/>
    </location>
</feature>
<accession>A0A7V9WSB5</accession>
<dbReference type="AlphaFoldDB" id="A0A7V9WSB5"/>
<dbReference type="InterPro" id="IPR036249">
    <property type="entry name" value="Thioredoxin-like_sf"/>
</dbReference>
<organism evidence="5 6">
    <name type="scientific">Streptococcus porcinus</name>
    <dbReference type="NCBI Taxonomy" id="1340"/>
    <lineage>
        <taxon>Bacteria</taxon>
        <taxon>Bacillati</taxon>
        <taxon>Bacillota</taxon>
        <taxon>Bacilli</taxon>
        <taxon>Lactobacillales</taxon>
        <taxon>Streptococcaceae</taxon>
        <taxon>Streptococcus</taxon>
    </lineage>
</organism>
<dbReference type="InterPro" id="IPR047047">
    <property type="entry name" value="GST_Omega-like_C"/>
</dbReference>
<feature type="active site" description="Nucleophile" evidence="1">
    <location>
        <position position="63"/>
    </location>
</feature>
<feature type="active site" description="Proton donor/acceptor" evidence="1">
    <location>
        <position position="194"/>
    </location>
</feature>
<evidence type="ECO:0000313" key="6">
    <source>
        <dbReference type="Proteomes" id="UP000524462"/>
    </source>
</evidence>
<name>A0A7V9WSB5_STRPO</name>
<dbReference type="GO" id="GO:0005737">
    <property type="term" value="C:cytoplasm"/>
    <property type="evidence" value="ECO:0007669"/>
    <property type="project" value="TreeGrafter"/>
</dbReference>
<evidence type="ECO:0000313" key="5">
    <source>
        <dbReference type="EMBL" id="MBA2796179.1"/>
    </source>
</evidence>
<comment type="caution">
    <text evidence="5">The sequence shown here is derived from an EMBL/GenBank/DDBJ whole genome shotgun (WGS) entry which is preliminary data.</text>
</comment>
<feature type="binding site" evidence="2">
    <location>
        <begin position="129"/>
        <end position="132"/>
    </location>
    <ligand>
        <name>glutathione</name>
        <dbReference type="ChEBI" id="CHEBI:57925"/>
    </ligand>
</feature>
<dbReference type="Gene3D" id="1.20.1050.10">
    <property type="match status" value="1"/>
</dbReference>
<dbReference type="SUPFAM" id="SSF47616">
    <property type="entry name" value="GST C-terminal domain-like"/>
    <property type="match status" value="1"/>
</dbReference>
<dbReference type="Proteomes" id="UP000524462">
    <property type="component" value="Unassembled WGS sequence"/>
</dbReference>
<dbReference type="SFLD" id="SFLDS00019">
    <property type="entry name" value="Glutathione_Transferase_(cytos"/>
    <property type="match status" value="1"/>
</dbReference>
<protein>
    <submittedName>
        <fullName evidence="5">Glutathione S-transferase family protein</fullName>
    </submittedName>
</protein>
<dbReference type="GO" id="GO:0004364">
    <property type="term" value="F:glutathione transferase activity"/>
    <property type="evidence" value="ECO:0007669"/>
    <property type="project" value="InterPro"/>
</dbReference>